<name>A0A059BFQ2_EUCGR</name>
<dbReference type="Gramene" id="KCW64495">
    <property type="protein sequence ID" value="KCW64495"/>
    <property type="gene ID" value="EUGRSUZ_G02103"/>
</dbReference>
<sequence length="71" mass="7977">MLETESTSNASYKEIGWNENTRKGKKDRTLGGAWGRWCVCPCLHSVVTLESVALFCREKDHDVATFLEASL</sequence>
<reference evidence="1" key="1">
    <citation type="submission" date="2013-07" db="EMBL/GenBank/DDBJ databases">
        <title>The genome of Eucalyptus grandis.</title>
        <authorList>
            <person name="Schmutz J."/>
            <person name="Hayes R."/>
            <person name="Myburg A."/>
            <person name="Tuskan G."/>
            <person name="Grattapaglia D."/>
            <person name="Rokhsar D.S."/>
        </authorList>
    </citation>
    <scope>NUCLEOTIDE SEQUENCE</scope>
    <source>
        <tissue evidence="1">Leaf extractions</tissue>
    </source>
</reference>
<dbReference type="EMBL" id="KK198759">
    <property type="protein sequence ID" value="KCW64495.1"/>
    <property type="molecule type" value="Genomic_DNA"/>
</dbReference>
<organism evidence="1">
    <name type="scientific">Eucalyptus grandis</name>
    <name type="common">Flooded gum</name>
    <dbReference type="NCBI Taxonomy" id="71139"/>
    <lineage>
        <taxon>Eukaryota</taxon>
        <taxon>Viridiplantae</taxon>
        <taxon>Streptophyta</taxon>
        <taxon>Embryophyta</taxon>
        <taxon>Tracheophyta</taxon>
        <taxon>Spermatophyta</taxon>
        <taxon>Magnoliopsida</taxon>
        <taxon>eudicotyledons</taxon>
        <taxon>Gunneridae</taxon>
        <taxon>Pentapetalae</taxon>
        <taxon>rosids</taxon>
        <taxon>malvids</taxon>
        <taxon>Myrtales</taxon>
        <taxon>Myrtaceae</taxon>
        <taxon>Myrtoideae</taxon>
        <taxon>Eucalypteae</taxon>
        <taxon>Eucalyptus</taxon>
    </lineage>
</organism>
<proteinExistence type="predicted"/>
<evidence type="ECO:0000313" key="1">
    <source>
        <dbReference type="EMBL" id="KCW64495.1"/>
    </source>
</evidence>
<protein>
    <submittedName>
        <fullName evidence="1">Uncharacterized protein</fullName>
    </submittedName>
</protein>
<dbReference type="AlphaFoldDB" id="A0A059BFQ2"/>
<gene>
    <name evidence="1" type="ORF">EUGRSUZ_G02103</name>
</gene>
<dbReference type="InParanoid" id="A0A059BFQ2"/>
<accession>A0A059BFQ2</accession>